<dbReference type="SUPFAM" id="SSF161098">
    <property type="entry name" value="MetI-like"/>
    <property type="match status" value="1"/>
</dbReference>
<feature type="transmembrane region" description="Helical" evidence="7">
    <location>
        <begin position="262"/>
        <end position="283"/>
    </location>
</feature>
<comment type="similarity">
    <text evidence="7">Belongs to the binding-protein-dependent transport system permease family.</text>
</comment>
<evidence type="ECO:0000259" key="8">
    <source>
        <dbReference type="PROSITE" id="PS50928"/>
    </source>
</evidence>
<name>A0ABD5RWH8_9EURY</name>
<dbReference type="InterPro" id="IPR000515">
    <property type="entry name" value="MetI-like"/>
</dbReference>
<evidence type="ECO:0000256" key="7">
    <source>
        <dbReference type="RuleBase" id="RU363032"/>
    </source>
</evidence>
<protein>
    <submittedName>
        <fullName evidence="9">Carbohydrate ABC transporter permease</fullName>
    </submittedName>
</protein>
<dbReference type="CDD" id="cd06261">
    <property type="entry name" value="TM_PBP2"/>
    <property type="match status" value="1"/>
</dbReference>
<dbReference type="InterPro" id="IPR050901">
    <property type="entry name" value="BP-dep_ABC_trans_perm"/>
</dbReference>
<keyword evidence="10" id="KW-1185">Reference proteome</keyword>
<feature type="domain" description="ABC transmembrane type-1" evidence="8">
    <location>
        <begin position="92"/>
        <end position="283"/>
    </location>
</feature>
<keyword evidence="6 7" id="KW-0472">Membrane</keyword>
<keyword evidence="3" id="KW-1003">Cell membrane</keyword>
<dbReference type="GO" id="GO:0005886">
    <property type="term" value="C:plasma membrane"/>
    <property type="evidence" value="ECO:0007669"/>
    <property type="project" value="UniProtKB-SubCell"/>
</dbReference>
<dbReference type="InterPro" id="IPR035906">
    <property type="entry name" value="MetI-like_sf"/>
</dbReference>
<evidence type="ECO:0000256" key="1">
    <source>
        <dbReference type="ARBA" id="ARBA00004651"/>
    </source>
</evidence>
<proteinExistence type="inferred from homology"/>
<evidence type="ECO:0000256" key="3">
    <source>
        <dbReference type="ARBA" id="ARBA00022475"/>
    </source>
</evidence>
<feature type="transmembrane region" description="Helical" evidence="7">
    <location>
        <begin position="96"/>
        <end position="115"/>
    </location>
</feature>
<comment type="subcellular location">
    <subcellularLocation>
        <location evidence="1 7">Cell membrane</location>
        <topology evidence="1 7">Multi-pass membrane protein</topology>
    </subcellularLocation>
</comment>
<dbReference type="PANTHER" id="PTHR32243">
    <property type="entry name" value="MALTOSE TRANSPORT SYSTEM PERMEASE-RELATED"/>
    <property type="match status" value="1"/>
</dbReference>
<evidence type="ECO:0000256" key="6">
    <source>
        <dbReference type="ARBA" id="ARBA00023136"/>
    </source>
</evidence>
<accession>A0ABD5RWH8</accession>
<feature type="transmembrane region" description="Helical" evidence="7">
    <location>
        <begin position="163"/>
        <end position="183"/>
    </location>
</feature>
<evidence type="ECO:0000313" key="10">
    <source>
        <dbReference type="Proteomes" id="UP001596328"/>
    </source>
</evidence>
<dbReference type="Gene3D" id="1.10.3720.10">
    <property type="entry name" value="MetI-like"/>
    <property type="match status" value="1"/>
</dbReference>
<evidence type="ECO:0000256" key="4">
    <source>
        <dbReference type="ARBA" id="ARBA00022692"/>
    </source>
</evidence>
<keyword evidence="5 7" id="KW-1133">Transmembrane helix</keyword>
<dbReference type="Proteomes" id="UP001596328">
    <property type="component" value="Unassembled WGS sequence"/>
</dbReference>
<evidence type="ECO:0000256" key="2">
    <source>
        <dbReference type="ARBA" id="ARBA00022448"/>
    </source>
</evidence>
<feature type="transmembrane region" description="Helical" evidence="7">
    <location>
        <begin position="27"/>
        <end position="52"/>
    </location>
</feature>
<gene>
    <name evidence="9" type="ORF">ACFQE1_04110</name>
</gene>
<feature type="transmembrane region" description="Helical" evidence="7">
    <location>
        <begin position="127"/>
        <end position="151"/>
    </location>
</feature>
<evidence type="ECO:0000256" key="5">
    <source>
        <dbReference type="ARBA" id="ARBA00022989"/>
    </source>
</evidence>
<dbReference type="EMBL" id="JBHSWU010000027">
    <property type="protein sequence ID" value="MFC6723587.1"/>
    <property type="molecule type" value="Genomic_DNA"/>
</dbReference>
<dbReference type="AlphaFoldDB" id="A0ABD5RWH8"/>
<organism evidence="9 10">
    <name type="scientific">Halobium palmae</name>
    <dbReference type="NCBI Taxonomy" id="1776492"/>
    <lineage>
        <taxon>Archaea</taxon>
        <taxon>Methanobacteriati</taxon>
        <taxon>Methanobacteriota</taxon>
        <taxon>Stenosarchaea group</taxon>
        <taxon>Halobacteria</taxon>
        <taxon>Halobacteriales</taxon>
        <taxon>Haloferacaceae</taxon>
        <taxon>Halobium</taxon>
    </lineage>
</organism>
<reference evidence="9 10" key="1">
    <citation type="journal article" date="2019" name="Int. J. Syst. Evol. Microbiol.">
        <title>The Global Catalogue of Microorganisms (GCM) 10K type strain sequencing project: providing services to taxonomists for standard genome sequencing and annotation.</title>
        <authorList>
            <consortium name="The Broad Institute Genomics Platform"/>
            <consortium name="The Broad Institute Genome Sequencing Center for Infectious Disease"/>
            <person name="Wu L."/>
            <person name="Ma J."/>
        </authorList>
    </citation>
    <scope>NUCLEOTIDE SEQUENCE [LARGE SCALE GENOMIC DNA]</scope>
    <source>
        <strain evidence="9 10">NBRC 111368</strain>
    </source>
</reference>
<dbReference type="Pfam" id="PF00528">
    <property type="entry name" value="BPD_transp_1"/>
    <property type="match status" value="1"/>
</dbReference>
<evidence type="ECO:0000313" key="9">
    <source>
        <dbReference type="EMBL" id="MFC6723587.1"/>
    </source>
</evidence>
<dbReference type="PROSITE" id="PS50928">
    <property type="entry name" value="ABC_TM1"/>
    <property type="match status" value="1"/>
</dbReference>
<comment type="caution">
    <text evidence="9">The sequence shown here is derived from an EMBL/GenBank/DDBJ whole genome shotgun (WGS) entry which is preliminary data.</text>
</comment>
<keyword evidence="4 7" id="KW-0812">Transmembrane</keyword>
<dbReference type="PANTHER" id="PTHR32243:SF18">
    <property type="entry name" value="INNER MEMBRANE ABC TRANSPORTER PERMEASE PROTEIN YCJP"/>
    <property type="match status" value="1"/>
</dbReference>
<sequence length="298" mass="32832">MATQSNLNDRDASTLDRVRARLTPDEMTSLTSVVALWTLRIAFLLFITVPLYNAFRMSLTPLNELANPVLFPRHFHVENYVAAFDYGALQFVINSLAYATAVTILNLIVSVPAAYALSRYDFLGKNLFMFTLLFTQMFAAIVIVPGLFILANELGLRNTYVGFLLPMTAITLALSVWLLKGFFDSIGIEIEEAARIDGCSRLQALRQVIIPMSAPGVMTAGIFTFITGYSNFVLPLILFSDQGRYPIAVGIYTLLGGLNTPYSMMMAMTVIGIVPIMVIYATMQRYIVEGLTSGGVKA</sequence>
<keyword evidence="2 7" id="KW-0813">Transport</keyword>